<proteinExistence type="inferred from homology"/>
<dbReference type="FunFam" id="2.40.50.100:FF:000050">
    <property type="entry name" value="Exosome complex component rrp4 protein"/>
    <property type="match status" value="1"/>
</dbReference>
<evidence type="ECO:0008006" key="12">
    <source>
        <dbReference type="Google" id="ProtNLM"/>
    </source>
</evidence>
<evidence type="ECO:0000313" key="11">
    <source>
        <dbReference type="Proteomes" id="UP001197093"/>
    </source>
</evidence>
<dbReference type="InterPro" id="IPR036612">
    <property type="entry name" value="KH_dom_type_1_sf"/>
</dbReference>
<sequence length="362" mass="38508">MPITILPPKPSRPLNTHLDNGPSSRPSSSSSNDSSASGGADLDGDLPMTTQKPRHLTTTRSSLDTSIVTPGETITDDPQWMRGHGTYLPPASSAITSSVAGTVTRTNKLLSVRPLRARYTPEVGDLVVGRIVEVQAKRWRVDVGSTQLAALPLSAINLPGGILRKRTETDELQIRSFFAEGDLLVAEVQQLFGDGGAVLHTRSLKYGKLRNGVFVAVSGMGGGGGVVRSRRQVWTMDAANGAGQIDVVLGVNGYVWISKHVETAVEAEGAKAAGITNMEESVSATMYSSQNDRIETETMREIARLRGVVTALVENGLRVDEDMVVRGYHEAVEMAMVSAEGSDDIYLGGERGQQLAAALTGV</sequence>
<feature type="compositionally biased region" description="Low complexity" evidence="7">
    <location>
        <begin position="18"/>
        <end position="40"/>
    </location>
</feature>
<dbReference type="InterPro" id="IPR012340">
    <property type="entry name" value="NA-bd_OB-fold"/>
</dbReference>
<dbReference type="SUPFAM" id="SSF54791">
    <property type="entry name" value="Eukaryotic type KH-domain (KH-domain type I)"/>
    <property type="match status" value="1"/>
</dbReference>
<evidence type="ECO:0000259" key="8">
    <source>
        <dbReference type="Pfam" id="PF14382"/>
    </source>
</evidence>
<dbReference type="GO" id="GO:0071028">
    <property type="term" value="P:nuclear mRNA surveillance"/>
    <property type="evidence" value="ECO:0007669"/>
    <property type="project" value="UniProtKB-ARBA"/>
</dbReference>
<dbReference type="GO" id="GO:0071035">
    <property type="term" value="P:nuclear polyadenylation-dependent rRNA catabolic process"/>
    <property type="evidence" value="ECO:0007669"/>
    <property type="project" value="TreeGrafter"/>
</dbReference>
<feature type="compositionally biased region" description="Polar residues" evidence="7">
    <location>
        <begin position="58"/>
        <end position="68"/>
    </location>
</feature>
<evidence type="ECO:0000256" key="6">
    <source>
        <dbReference type="ARBA" id="ARBA00023242"/>
    </source>
</evidence>
<dbReference type="CDD" id="cd05789">
    <property type="entry name" value="S1_Rrp4"/>
    <property type="match status" value="1"/>
</dbReference>
<feature type="domain" description="RRP4 S1" evidence="9">
    <location>
        <begin position="118"/>
        <end position="190"/>
    </location>
</feature>
<evidence type="ECO:0000256" key="1">
    <source>
        <dbReference type="ARBA" id="ARBA00004123"/>
    </source>
</evidence>
<dbReference type="Gene3D" id="2.40.50.100">
    <property type="match status" value="1"/>
</dbReference>
<dbReference type="GO" id="GO:0003723">
    <property type="term" value="F:RNA binding"/>
    <property type="evidence" value="ECO:0007669"/>
    <property type="project" value="UniProtKB-KW"/>
</dbReference>
<organism evidence="10 11">
    <name type="scientific">Staphylotrichum longicolle</name>
    <dbReference type="NCBI Taxonomy" id="669026"/>
    <lineage>
        <taxon>Eukaryota</taxon>
        <taxon>Fungi</taxon>
        <taxon>Dikarya</taxon>
        <taxon>Ascomycota</taxon>
        <taxon>Pezizomycotina</taxon>
        <taxon>Sordariomycetes</taxon>
        <taxon>Sordariomycetidae</taxon>
        <taxon>Sordariales</taxon>
        <taxon>Chaetomiaceae</taxon>
        <taxon>Staphylotrichum</taxon>
    </lineage>
</organism>
<keyword evidence="4" id="KW-0271">Exosome</keyword>
<keyword evidence="11" id="KW-1185">Reference proteome</keyword>
<gene>
    <name evidence="10" type="ORF">NEMBOFW57_008643</name>
</gene>
<evidence type="ECO:0000256" key="4">
    <source>
        <dbReference type="ARBA" id="ARBA00022835"/>
    </source>
</evidence>
<dbReference type="EMBL" id="JAHCVI010000004">
    <property type="protein sequence ID" value="KAG7286334.1"/>
    <property type="molecule type" value="Genomic_DNA"/>
</dbReference>
<dbReference type="FunFam" id="2.40.50.140:FF:000038">
    <property type="entry name" value="Exosome complex component RRP4"/>
    <property type="match status" value="1"/>
</dbReference>
<dbReference type="GO" id="GO:0071051">
    <property type="term" value="P:poly(A)-dependent snoRNA 3'-end processing"/>
    <property type="evidence" value="ECO:0007669"/>
    <property type="project" value="TreeGrafter"/>
</dbReference>
<evidence type="ECO:0000256" key="2">
    <source>
        <dbReference type="ARBA" id="ARBA00009155"/>
    </source>
</evidence>
<keyword evidence="3" id="KW-0698">rRNA processing</keyword>
<dbReference type="PANTHER" id="PTHR21321:SF4">
    <property type="entry name" value="EXOSOME COMPLEX COMPONENT RRP4"/>
    <property type="match status" value="1"/>
</dbReference>
<dbReference type="AlphaFoldDB" id="A0AAD4ERS6"/>
<dbReference type="SUPFAM" id="SSF110324">
    <property type="entry name" value="Ribosomal L27 protein-like"/>
    <property type="match status" value="1"/>
</dbReference>
<dbReference type="GO" id="GO:0000177">
    <property type="term" value="C:cytoplasmic exosome (RNase complex)"/>
    <property type="evidence" value="ECO:0007669"/>
    <property type="project" value="TreeGrafter"/>
</dbReference>
<dbReference type="PANTHER" id="PTHR21321">
    <property type="entry name" value="PNAS-3 RELATED"/>
    <property type="match status" value="1"/>
</dbReference>
<protein>
    <recommendedName>
        <fullName evidence="12">Exosome complex component N-terminal domain-containing protein</fullName>
    </recommendedName>
</protein>
<comment type="similarity">
    <text evidence="2">Belongs to the RRP4 family.</text>
</comment>
<name>A0AAD4ERS6_9PEZI</name>
<reference evidence="10" key="1">
    <citation type="submission" date="2023-02" db="EMBL/GenBank/DDBJ databases">
        <authorList>
            <person name="Palmer J.M."/>
        </authorList>
    </citation>
    <scope>NUCLEOTIDE SEQUENCE</scope>
    <source>
        <strain evidence="10">FW57</strain>
    </source>
</reference>
<feature type="compositionally biased region" description="Pro residues" evidence="7">
    <location>
        <begin position="1"/>
        <end position="11"/>
    </location>
</feature>
<evidence type="ECO:0000313" key="10">
    <source>
        <dbReference type="EMBL" id="KAG7286334.1"/>
    </source>
</evidence>
<evidence type="ECO:0000256" key="7">
    <source>
        <dbReference type="SAM" id="MobiDB-lite"/>
    </source>
</evidence>
<evidence type="ECO:0000259" key="9">
    <source>
        <dbReference type="Pfam" id="PF21266"/>
    </source>
</evidence>
<accession>A0AAD4ERS6</accession>
<feature type="region of interest" description="Disordered" evidence="7">
    <location>
        <begin position="1"/>
        <end position="82"/>
    </location>
</feature>
<dbReference type="GO" id="GO:0000467">
    <property type="term" value="P:exonucleolytic trimming to generate mature 3'-end of 5.8S rRNA from tricistronic rRNA transcript (SSU-rRNA, 5.8S rRNA, LSU-rRNA)"/>
    <property type="evidence" value="ECO:0007669"/>
    <property type="project" value="TreeGrafter"/>
</dbReference>
<dbReference type="InterPro" id="IPR048565">
    <property type="entry name" value="S1_RRP4"/>
</dbReference>
<dbReference type="Pfam" id="PF14382">
    <property type="entry name" value="ECR1_N"/>
    <property type="match status" value="1"/>
</dbReference>
<keyword evidence="6" id="KW-0539">Nucleus</keyword>
<evidence type="ECO:0000256" key="3">
    <source>
        <dbReference type="ARBA" id="ARBA00022552"/>
    </source>
</evidence>
<dbReference type="GO" id="GO:0071038">
    <property type="term" value="P:TRAMP-dependent tRNA surveillance pathway"/>
    <property type="evidence" value="ECO:0007669"/>
    <property type="project" value="TreeGrafter"/>
</dbReference>
<dbReference type="GO" id="GO:0071034">
    <property type="term" value="P:CUT catabolic process"/>
    <property type="evidence" value="ECO:0007669"/>
    <property type="project" value="TreeGrafter"/>
</dbReference>
<dbReference type="SUPFAM" id="SSF50249">
    <property type="entry name" value="Nucleic acid-binding proteins"/>
    <property type="match status" value="1"/>
</dbReference>
<dbReference type="Gene3D" id="2.40.50.140">
    <property type="entry name" value="Nucleic acid-binding proteins"/>
    <property type="match status" value="1"/>
</dbReference>
<keyword evidence="5" id="KW-0694">RNA-binding</keyword>
<dbReference type="GO" id="GO:0000176">
    <property type="term" value="C:nuclear exosome (RNase complex)"/>
    <property type="evidence" value="ECO:0007669"/>
    <property type="project" value="UniProtKB-ARBA"/>
</dbReference>
<comment type="subcellular location">
    <subcellularLocation>
        <location evidence="1">Nucleus</location>
    </subcellularLocation>
</comment>
<dbReference type="InterPro" id="IPR026699">
    <property type="entry name" value="Exosome_RNA_bind1/RRP40/RRP4"/>
</dbReference>
<dbReference type="GO" id="GO:0034475">
    <property type="term" value="P:U4 snRNA 3'-end processing"/>
    <property type="evidence" value="ECO:0007669"/>
    <property type="project" value="TreeGrafter"/>
</dbReference>
<dbReference type="Pfam" id="PF21266">
    <property type="entry name" value="S1_RRP4"/>
    <property type="match status" value="1"/>
</dbReference>
<dbReference type="Proteomes" id="UP001197093">
    <property type="component" value="Unassembled WGS sequence"/>
</dbReference>
<feature type="domain" description="Exosome complex component N-terminal" evidence="8">
    <location>
        <begin position="67"/>
        <end position="106"/>
    </location>
</feature>
<evidence type="ECO:0000256" key="5">
    <source>
        <dbReference type="ARBA" id="ARBA00022884"/>
    </source>
</evidence>
<dbReference type="InterPro" id="IPR025721">
    <property type="entry name" value="Exosome_cplx_N_dom"/>
</dbReference>
<comment type="caution">
    <text evidence="10">The sequence shown here is derived from an EMBL/GenBank/DDBJ whole genome shotgun (WGS) entry which is preliminary data.</text>
</comment>